<protein>
    <submittedName>
        <fullName evidence="3">Uncharacterized protein</fullName>
    </submittedName>
</protein>
<dbReference type="Proteomes" id="UP000234579">
    <property type="component" value="Unassembled WGS sequence"/>
</dbReference>
<dbReference type="AlphaFoldDB" id="A0A2I2AAB2"/>
<feature type="transmembrane region" description="Helical" evidence="2">
    <location>
        <begin position="82"/>
        <end position="104"/>
    </location>
</feature>
<evidence type="ECO:0000313" key="4">
    <source>
        <dbReference type="Proteomes" id="UP000234579"/>
    </source>
</evidence>
<reference evidence="4" key="1">
    <citation type="submission" date="2017-12" db="EMBL/GenBank/DDBJ databases">
        <authorList>
            <person name="Christensen H."/>
        </authorList>
    </citation>
    <scope>NUCLEOTIDE SEQUENCE [LARGE SCALE GENOMIC DNA]</scope>
    <source>
        <strain evidence="4">268A</strain>
    </source>
</reference>
<accession>A0A2I2AAB2</accession>
<evidence type="ECO:0000256" key="1">
    <source>
        <dbReference type="SAM" id="Coils"/>
    </source>
</evidence>
<feature type="coiled-coil region" evidence="1">
    <location>
        <begin position="12"/>
        <end position="72"/>
    </location>
</feature>
<keyword evidence="2" id="KW-0812">Transmembrane</keyword>
<name>A0A2I2AAB2_9LACO</name>
<comment type="caution">
    <text evidence="3">The sequence shown here is derived from an EMBL/GenBank/DDBJ whole genome shotgun (WGS) entry which is preliminary data.</text>
</comment>
<dbReference type="EMBL" id="PKGI01000033">
    <property type="protein sequence ID" value="PLA76283.1"/>
    <property type="molecule type" value="Genomic_DNA"/>
</dbReference>
<organism evidence="3 4">
    <name type="scientific">Ligilactobacillus agilis</name>
    <dbReference type="NCBI Taxonomy" id="1601"/>
    <lineage>
        <taxon>Bacteria</taxon>
        <taxon>Bacillati</taxon>
        <taxon>Bacillota</taxon>
        <taxon>Bacilli</taxon>
        <taxon>Lactobacillales</taxon>
        <taxon>Lactobacillaceae</taxon>
        <taxon>Ligilactobacillus</taxon>
    </lineage>
</organism>
<keyword evidence="1" id="KW-0175">Coiled coil</keyword>
<keyword evidence="2" id="KW-0472">Membrane</keyword>
<evidence type="ECO:0000256" key="2">
    <source>
        <dbReference type="SAM" id="Phobius"/>
    </source>
</evidence>
<evidence type="ECO:0000313" key="3">
    <source>
        <dbReference type="EMBL" id="PLA76283.1"/>
    </source>
</evidence>
<gene>
    <name evidence="3" type="ORF">CYR79_07080</name>
</gene>
<sequence length="105" mass="11941">MRASAMNKKKCVRQLQLDLEAQTMELNQLEARIKHRSYKLSKAALQELHYQEACLKEQLTETKSQLAEAEDGKDPVGPTKDLHVNIVMLTGILVAICLHLLLWLC</sequence>
<proteinExistence type="predicted"/>
<keyword evidence="2" id="KW-1133">Transmembrane helix</keyword>